<keyword evidence="1" id="KW-0472">Membrane</keyword>
<dbReference type="InterPro" id="IPR025684">
    <property type="entry name" value="SprA_N_dom"/>
</dbReference>
<keyword evidence="1" id="KW-1133">Transmembrane helix</keyword>
<feature type="transmembrane region" description="Helical" evidence="1">
    <location>
        <begin position="7"/>
        <end position="27"/>
    </location>
</feature>
<proteinExistence type="predicted"/>
<keyword evidence="4" id="KW-1185">Reference proteome</keyword>
<protein>
    <submittedName>
        <fullName evidence="3">Cell surface protein SprA</fullName>
    </submittedName>
</protein>
<accession>A0ABT1MJB7</accession>
<evidence type="ECO:0000256" key="1">
    <source>
        <dbReference type="SAM" id="Phobius"/>
    </source>
</evidence>
<evidence type="ECO:0000313" key="3">
    <source>
        <dbReference type="EMBL" id="MCP9612720.1"/>
    </source>
</evidence>
<dbReference type="NCBIfam" id="TIGR04189">
    <property type="entry name" value="surface_SprA"/>
    <property type="match status" value="1"/>
</dbReference>
<dbReference type="Pfam" id="PF14349">
    <property type="entry name" value="SprA_N"/>
    <property type="match status" value="2"/>
</dbReference>
<dbReference type="InterPro" id="IPR026377">
    <property type="entry name" value="Cell_surface_SprA"/>
</dbReference>
<keyword evidence="1" id="KW-0812">Transmembrane</keyword>
<evidence type="ECO:0000313" key="4">
    <source>
        <dbReference type="Proteomes" id="UP001205603"/>
    </source>
</evidence>
<dbReference type="RefSeq" id="WP_255028067.1">
    <property type="nucleotide sequence ID" value="NZ_JANDHW010000013.1"/>
</dbReference>
<feature type="domain" description="Gliding motility protein SprA N-terminal" evidence="2">
    <location>
        <begin position="89"/>
        <end position="376"/>
    </location>
</feature>
<comment type="caution">
    <text evidence="3">The sequence shown here is derived from an EMBL/GenBank/DDBJ whole genome shotgun (WGS) entry which is preliminary data.</text>
</comment>
<sequence length="2489" mass="282156">MSKRLNVLIYIFLFIGGVGFYSAFAAYERTFSVSDFSEYMAEQVARQIIADSDSDSVKTVKSRFPVTKTSPETYDDLLKKSPADLKTPENVQTVVEYDPQTNSYVIHSKVGDYDIMTPFMLSADEYKDYSLQKSMQAYYQQKNAESFAKRKEGFNFLDMKFNIGPLDKVFGPGGVQIKTQGSAEITMSIKTNKIDNPALAIRARKKTYFDFDEKIQANVTAKVGDKLNFGMNYNTDATFDFDQQKLKLQYEGKEDEIIKNIEAGNVSMTTGSSLIRGSAALFGVKATLQFGKLTATALVSQQESESKTVNSSGGGQMTDFEFSADQYDENRHFFLAQYFRDNYDNFISKLPYISSGITINRIEVWVTNKQSNFDQSRNIVAFMDLAESDKLAYPGWGNGGSKIPSNNSNRLYSVIKSIEGARNINLVTQALEENLPPQVVGGQDYVKIENARKLESSEYVLNSQLGYISLKSRLNSDEVLAVAFEYTKNGQHYQVGEFSGNITNTDECLFLKMLKGTTITTNLPIWKLMMKNVYSLNAMQIQKEKFRLDIYYKSDTAGVSLTYLPVGDIKNQTLLKVMNLDRLDNNNEVNPNGFFDFVDGYTIIPSMGRVIFPVVEPFGSHLKKKIGNYPDVDKYIYQELYDSTLTAARQFADKNKFVMKGEFRSSSGAEIRLNAMNVPRGSVRVTAGGMTLTENVDYSVDYSMGVVTILNQSYIDSGTPISVSLESQTFMNMQRKTMVGLDLSYKFSKNFTLGGTIMHLGEKSLTEKVNLGNEVLNNTLWGLNTSYTTEFQWLTSLVNKIPTVNATAPSRLAINAEFAQLIPGKAKNKAQSYIDDFEASQLGLDIRTPYSWVIASTPSMFPESKLSNNYEYGKNRSLISWYYIDRLFTQRNSSLVPAHIKNDLDQLSNHYIREVDVSEIFPNKELGYGESNTLQVLNLSYYPQERGPYNMDVNQVGPDGNFLDPENRWGGIMRKMDTPDFEAANIEYLQFWMLDPFLYNDQDYNEGGYLYFNFGEISEDILKDGMKSFENGLPIDGDTTQLSSTVWGRVSKRQSMVYAFDNSKGAREKQDVGLDGLSNDEEFSYYSYANFLKQLRPKLSQETISRMEQDQFSPINDPAGDNYHFFRGVDYDNAQMNILERYKHYNGLEGNSTSPDDAADKYYQSSKSVPDVEDINQDNTLNEYERYYQYKVRIRPEDLKVGYNYITDKRTTTVHLRNGKNEEVTWYQFKIPLKDDSDDKTHEPREKFGSIQDFRTIRFARMFMTGFKKPTHLRFATMELVRGEWRSYTLSLKNDNGGNTNLPAEGDLEVSVVNIEENAGQTPVNYVLPPGITRVIDPGQSQITQLNEQAMSLKITSLPSKAARAVYKNTGIDMRNYKRLQMFTHAEKLIDDKTSLKNGEMSVFLRIGSDQRNNYYEYEIPLDLTPEGYYNTYNAQDQNTVWPSQNMFDFPLTLLTDLKLKRNAAKRKGMSSVSNLKPYSEYDPDKPKNKVTIMGNPSLSDISTILIGVRNNAATEKDIVVWVNELRMSGFNEDGGWAARANMNLSISDLATVNVGGHVETVGFGGLDQSLSERRLDNYYQYNVATMVDVGRFLPEKAKIKAPLFYSVSEERTTPKYNPLDQDILLKDALDNAQSKSEKDSISEFSTDRSKVESFSISGFKVDIQSKNPMPYDPANFSLSYSSNKQSKKNPTTLFENTYDRRGNFSYTYTPYVKPFTPFAFIKSNSKHLKLFKDFGLNYLPTNISFTTNISRYYYEQQLRSIDEGFLDMPISVNKNFLWDRQFSLQWNLTKSLNLSLSTMTNARIDEPAGVVNKKLFPDEYRAWKDTVMQSILHLGRPWNYNQNFTASFDLPLNKIPVLDWMNLGAKFNSNYTWDRGVYVDAETELGNNIANRGELSFDGRMNLESLYNKSTFLKNVNKKFSGSRRPSPAKPRPKSFNRRITLKSDTTVTLRHNLDNKRLKVSAKTRDGKLYPIRYKVIDANSIMVLNKDSAGSQVTVSVIPGKRIDESFWYKAAEYSSRFVMMTRNVSVRYRRANAMNVPSFRPNVGDIFGQSNSYSALAPGLDFAFGITDENYIRKISEKGWLIQNDSLVSPAIINRTDELQIDATLEPIKGLKITLNANRTSNKNNQIQFMYDGMPVIRGGNFTMTHVAIRTSLRGAKASNGYQSKAFDQFLRNREIIAARLENRYAGSRYPKAGFIAGETNLGGNVYNPDQNGGVNKNSPDVMIPAFIAAYSGRDAKKVGLTAFPSLRSLLPNWRITYDGLGKMKSMSKYFKAITLSHAYRCTYTVGSYTSYLNWVGLNEEMGFVKDELSGNPIPSSPFDISSVSIVESFAPLLGVDVTMKNNVTLGAEYKDSRTLSLNSAAGQIVESMTRDISIRAGYKITNFNAFLKMKNDKDQTFSNDLTLRGEFSFRKNQALIRRIEQNFTQATSGTQSLVLKFSADYALSKLITLRAFYDKQINTPLVSSTSYPTSDSSFGVSIRIDLMR</sequence>
<gene>
    <name evidence="3" type="primary">sprA</name>
    <name evidence="3" type="ORF">NMU02_11520</name>
</gene>
<reference evidence="3 4" key="1">
    <citation type="submission" date="2022-07" db="EMBL/GenBank/DDBJ databases">
        <title>Fecal culturing of patients with breast cancer.</title>
        <authorList>
            <person name="Teng N.M.Y."/>
            <person name="Kiu R."/>
            <person name="Evans R."/>
            <person name="Baker D.J."/>
            <person name="Zenner C."/>
            <person name="Robinson S.D."/>
            <person name="Hall L.J."/>
        </authorList>
    </citation>
    <scope>NUCLEOTIDE SEQUENCE [LARGE SCALE GENOMIC DNA]</scope>
    <source>
        <strain evidence="3 4">LH1063</strain>
    </source>
</reference>
<organism evidence="3 4">
    <name type="scientific">Coprobacter tertius</name>
    <dbReference type="NCBI Taxonomy" id="2944915"/>
    <lineage>
        <taxon>Bacteria</taxon>
        <taxon>Pseudomonadati</taxon>
        <taxon>Bacteroidota</taxon>
        <taxon>Bacteroidia</taxon>
        <taxon>Bacteroidales</taxon>
        <taxon>Barnesiellaceae</taxon>
        <taxon>Coprobacter</taxon>
    </lineage>
</organism>
<feature type="domain" description="Gliding motility protein SprA N-terminal" evidence="2">
    <location>
        <begin position="1091"/>
        <end position="1630"/>
    </location>
</feature>
<name>A0ABT1MJB7_9BACT</name>
<evidence type="ECO:0000259" key="2">
    <source>
        <dbReference type="Pfam" id="PF14349"/>
    </source>
</evidence>
<dbReference type="Proteomes" id="UP001205603">
    <property type="component" value="Unassembled WGS sequence"/>
</dbReference>
<dbReference type="EMBL" id="JANDHW010000013">
    <property type="protein sequence ID" value="MCP9612720.1"/>
    <property type="molecule type" value="Genomic_DNA"/>
</dbReference>